<organism evidence="1 2">
    <name type="scientific">Paramecium octaurelia</name>
    <dbReference type="NCBI Taxonomy" id="43137"/>
    <lineage>
        <taxon>Eukaryota</taxon>
        <taxon>Sar</taxon>
        <taxon>Alveolata</taxon>
        <taxon>Ciliophora</taxon>
        <taxon>Intramacronucleata</taxon>
        <taxon>Oligohymenophorea</taxon>
        <taxon>Peniculida</taxon>
        <taxon>Parameciidae</taxon>
        <taxon>Paramecium</taxon>
    </lineage>
</organism>
<name>A0A8S1VSN5_PAROT</name>
<dbReference type="Proteomes" id="UP000683925">
    <property type="component" value="Unassembled WGS sequence"/>
</dbReference>
<evidence type="ECO:0000313" key="1">
    <source>
        <dbReference type="EMBL" id="CAD8180968.1"/>
    </source>
</evidence>
<dbReference type="AlphaFoldDB" id="A0A8S1VSN5"/>
<protein>
    <submittedName>
        <fullName evidence="1">Uncharacterized protein</fullName>
    </submittedName>
</protein>
<accession>A0A8S1VSN5</accession>
<comment type="caution">
    <text evidence="1">The sequence shown here is derived from an EMBL/GenBank/DDBJ whole genome shotgun (WGS) entry which is preliminary data.</text>
</comment>
<reference evidence="1" key="1">
    <citation type="submission" date="2021-01" db="EMBL/GenBank/DDBJ databases">
        <authorList>
            <consortium name="Genoscope - CEA"/>
            <person name="William W."/>
        </authorList>
    </citation>
    <scope>NUCLEOTIDE SEQUENCE</scope>
</reference>
<gene>
    <name evidence="1" type="ORF">POCTA_138.1.T0760066</name>
</gene>
<sequence>MIRNSRRKRKNLLIGMVSGLNTKNLQVSHWIRPNNLAQNLIPWLQIQ</sequence>
<dbReference type="EMBL" id="CAJJDP010000075">
    <property type="protein sequence ID" value="CAD8180968.1"/>
    <property type="molecule type" value="Genomic_DNA"/>
</dbReference>
<keyword evidence="2" id="KW-1185">Reference proteome</keyword>
<proteinExistence type="predicted"/>
<evidence type="ECO:0000313" key="2">
    <source>
        <dbReference type="Proteomes" id="UP000683925"/>
    </source>
</evidence>